<dbReference type="GO" id="GO:0016811">
    <property type="term" value="F:hydrolase activity, acting on carbon-nitrogen (but not peptide) bonds, in linear amides"/>
    <property type="evidence" value="ECO:0007669"/>
    <property type="project" value="TreeGrafter"/>
</dbReference>
<dbReference type="InterPro" id="IPR008715">
    <property type="entry name" value="SAM-MeTfrase_NodS-like"/>
</dbReference>
<organism evidence="1 2">
    <name type="scientific">Christiangramia flava JLT2011</name>
    <dbReference type="NCBI Taxonomy" id="1229726"/>
    <lineage>
        <taxon>Bacteria</taxon>
        <taxon>Pseudomonadati</taxon>
        <taxon>Bacteroidota</taxon>
        <taxon>Flavobacteriia</taxon>
        <taxon>Flavobacteriales</taxon>
        <taxon>Flavobacteriaceae</taxon>
        <taxon>Christiangramia</taxon>
    </lineage>
</organism>
<evidence type="ECO:0000313" key="1">
    <source>
        <dbReference type="EMBL" id="APU67579.1"/>
    </source>
</evidence>
<dbReference type="SUPFAM" id="SSF102588">
    <property type="entry name" value="LmbE-like"/>
    <property type="match status" value="1"/>
</dbReference>
<dbReference type="EMBL" id="CP016359">
    <property type="protein sequence ID" value="APU67579.1"/>
    <property type="molecule type" value="Genomic_DNA"/>
</dbReference>
<dbReference type="GO" id="GO:0009312">
    <property type="term" value="P:oligosaccharide biosynthetic process"/>
    <property type="evidence" value="ECO:0007669"/>
    <property type="project" value="InterPro"/>
</dbReference>
<dbReference type="InterPro" id="IPR024078">
    <property type="entry name" value="LmbE-like_dom_sf"/>
</dbReference>
<dbReference type="KEGG" id="gfl:GRFL_0855"/>
<dbReference type="SUPFAM" id="SSF53335">
    <property type="entry name" value="S-adenosyl-L-methionine-dependent methyltransferases"/>
    <property type="match status" value="1"/>
</dbReference>
<dbReference type="AlphaFoldDB" id="A0A1L7I1U2"/>
<dbReference type="GO" id="GO:0032259">
    <property type="term" value="P:methylation"/>
    <property type="evidence" value="ECO:0007669"/>
    <property type="project" value="UniProtKB-KW"/>
</dbReference>
<dbReference type="Gene3D" id="3.40.50.150">
    <property type="entry name" value="Vaccinia Virus protein VP39"/>
    <property type="match status" value="1"/>
</dbReference>
<dbReference type="Pfam" id="PF05401">
    <property type="entry name" value="NodS"/>
    <property type="match status" value="1"/>
</dbReference>
<dbReference type="PANTHER" id="PTHR12993">
    <property type="entry name" value="N-ACETYLGLUCOSAMINYL-PHOSPHATIDYLINOSITOL DE-N-ACETYLASE-RELATED"/>
    <property type="match status" value="1"/>
</dbReference>
<sequence length="436" mass="51147">MKYTAEELKNAPDFNKQKIAEDLGNCVIFSPHPDDESLGCGGLIKSLTNSHSDVYVIFVTNGEKSHTNSRIYPPDILGMLRQQEAMDACKILGVKNSNVYFLNCGDGNIKNSYNQFKRNAKLFNKIFSSKNIKTVLMPWRRDHHIDHIATNELVRKILPEHIQTIEYPIWLWNKGIDSDWPETDEILPYKLNIEDVFSYKKRAIFQHRSQTTNLIKDDHNGFRLTSKLLKPFMGNYEYYFFPKLEKPNVPEEYFDKIYDQTDDPWNFETSTYEKDKYEQTIKSLPNNYYNNALEIGCSNGVLTKLISTKCKKLLAFDHNQKVLNAAKSRCKELKNINFTIGDLKSYFPDGQYDLIIFSEVGYYFNKETLLKILSKIDRSLVIKGHFVMVHWTPYVASYSLTGREVHMIFDENFSTNYRLRSMYRSELYEIVVWEKR</sequence>
<dbReference type="Gene3D" id="3.40.50.10320">
    <property type="entry name" value="LmbE-like"/>
    <property type="match status" value="1"/>
</dbReference>
<gene>
    <name evidence="1" type="ORF">GRFL_0855</name>
</gene>
<reference evidence="1 2" key="1">
    <citation type="submission" date="2016-07" db="EMBL/GenBank/DDBJ databases">
        <title>Multi-omics approach to identify versatile polysaccharide utilization systems of a marine flavobacterium Gramella flava.</title>
        <authorList>
            <person name="Tang K."/>
        </authorList>
    </citation>
    <scope>NUCLEOTIDE SEQUENCE [LARGE SCALE GENOMIC DNA]</scope>
    <source>
        <strain evidence="1 2">JLT2011</strain>
    </source>
</reference>
<dbReference type="OrthoDB" id="9790023at2"/>
<protein>
    <submittedName>
        <fullName evidence="1">Methyltransferase type 12</fullName>
    </submittedName>
</protein>
<keyword evidence="2" id="KW-1185">Reference proteome</keyword>
<dbReference type="Pfam" id="PF02585">
    <property type="entry name" value="PIG-L"/>
    <property type="match status" value="1"/>
</dbReference>
<dbReference type="STRING" id="1229726.GRFL_0855"/>
<keyword evidence="1" id="KW-0489">Methyltransferase</keyword>
<evidence type="ECO:0000313" key="2">
    <source>
        <dbReference type="Proteomes" id="UP000186230"/>
    </source>
</evidence>
<keyword evidence="1" id="KW-0808">Transferase</keyword>
<dbReference type="Proteomes" id="UP000186230">
    <property type="component" value="Chromosome"/>
</dbReference>
<dbReference type="InterPro" id="IPR003737">
    <property type="entry name" value="GlcNAc_PI_deacetylase-related"/>
</dbReference>
<name>A0A1L7I1U2_9FLAO</name>
<proteinExistence type="predicted"/>
<dbReference type="InterPro" id="IPR029063">
    <property type="entry name" value="SAM-dependent_MTases_sf"/>
</dbReference>
<dbReference type="RefSeq" id="WP_083643441.1">
    <property type="nucleotide sequence ID" value="NZ_AMRU01000003.1"/>
</dbReference>
<dbReference type="PANTHER" id="PTHR12993:SF29">
    <property type="entry name" value="BLR3841 PROTEIN"/>
    <property type="match status" value="1"/>
</dbReference>
<dbReference type="GO" id="GO:0008757">
    <property type="term" value="F:S-adenosylmethionine-dependent methyltransferase activity"/>
    <property type="evidence" value="ECO:0007669"/>
    <property type="project" value="InterPro"/>
</dbReference>
<accession>A0A1L7I1U2</accession>
<dbReference type="CDD" id="cd02440">
    <property type="entry name" value="AdoMet_MTases"/>
    <property type="match status" value="1"/>
</dbReference>